<evidence type="ECO:0000256" key="2">
    <source>
        <dbReference type="ARBA" id="ARBA00007935"/>
    </source>
</evidence>
<comment type="subcellular location">
    <subcellularLocation>
        <location evidence="1">Cell membrane</location>
        <topology evidence="1">Multi-pass membrane protein</topology>
    </subcellularLocation>
</comment>
<organism evidence="14 15">
    <name type="scientific">Aedoeadaptatus coxii</name>
    <dbReference type="NCBI Taxonomy" id="755172"/>
    <lineage>
        <taxon>Bacteria</taxon>
        <taxon>Bacillati</taxon>
        <taxon>Bacillota</taxon>
        <taxon>Tissierellia</taxon>
        <taxon>Tissierellales</taxon>
        <taxon>Peptoniphilaceae</taxon>
        <taxon>Aedoeadaptatus</taxon>
    </lineage>
</organism>
<keyword evidence="4" id="KW-0813">Transport</keyword>
<keyword evidence="7 13" id="KW-1133">Transmembrane helix</keyword>
<feature type="transmembrane region" description="Helical" evidence="13">
    <location>
        <begin position="153"/>
        <end position="171"/>
    </location>
</feature>
<dbReference type="RefSeq" id="WP_083508509.1">
    <property type="nucleotide sequence ID" value="NZ_KQ960173.1"/>
</dbReference>
<keyword evidence="8" id="KW-0408">Iron</keyword>
<keyword evidence="15" id="KW-1185">Reference proteome</keyword>
<evidence type="ECO:0000313" key="15">
    <source>
        <dbReference type="Proteomes" id="UP000070442"/>
    </source>
</evidence>
<dbReference type="InterPro" id="IPR037294">
    <property type="entry name" value="ABC_BtuC-like"/>
</dbReference>
<proteinExistence type="inferred from homology"/>
<keyword evidence="9 13" id="KW-0472">Membrane</keyword>
<evidence type="ECO:0000256" key="10">
    <source>
        <dbReference type="ARBA" id="ARBA00025320"/>
    </source>
</evidence>
<keyword evidence="6 13" id="KW-0812">Transmembrane</keyword>
<dbReference type="GO" id="GO:0022857">
    <property type="term" value="F:transmembrane transporter activity"/>
    <property type="evidence" value="ECO:0007669"/>
    <property type="project" value="InterPro"/>
</dbReference>
<comment type="function">
    <text evidence="10">Part of the binding-protein-dependent transport system for heme-iron. Responsible for the translocation of the substrate across the membrane.</text>
</comment>
<feature type="transmembrane region" description="Helical" evidence="13">
    <location>
        <begin position="241"/>
        <end position="268"/>
    </location>
</feature>
<dbReference type="PANTHER" id="PTHR30472">
    <property type="entry name" value="FERRIC ENTEROBACTIN TRANSPORT SYSTEM PERMEASE PROTEIN"/>
    <property type="match status" value="1"/>
</dbReference>
<evidence type="ECO:0000256" key="13">
    <source>
        <dbReference type="SAM" id="Phobius"/>
    </source>
</evidence>
<dbReference type="Proteomes" id="UP000070442">
    <property type="component" value="Unassembled WGS sequence"/>
</dbReference>
<gene>
    <name evidence="14" type="ORF">HMPREF1863_00930</name>
</gene>
<sequence>MDKGIDELKQKERRRWISFAAVAVLLVVVFFFSLTEGSLKLGVGQILRGLFFSYDGEVARIYDLRFPRVFIAILAGASLATSGTLLQAVMKNPMTDPGIIGISSAANFVNSMVLALSPALMGWSPLLSISGGLLAYFLIYTLAWDGGVRPTRLILVGVALNMTFIGIGEGIKSIMGRNLSATQAIIEGNVAQKTWSDVHILFLYVIIFLIAALFTIRSLNLLSLEDKTARALGVRVDRDRFIVALIAIILASVTTSVAGVIGFLGLIVPHIGRIHVGGDHKYLLPFNMLLGSLILLSSDTVGRIVAYPYEIPAAVIMSVFGGPFFIALLKLGGENYGD</sequence>
<dbReference type="Gene3D" id="1.10.3470.10">
    <property type="entry name" value="ABC transporter involved in vitamin B12 uptake, BtuC"/>
    <property type="match status" value="1"/>
</dbReference>
<accession>A0A134AGM9</accession>
<dbReference type="InterPro" id="IPR000522">
    <property type="entry name" value="ABC_transptr_permease_BtuC"/>
</dbReference>
<comment type="caution">
    <text evidence="14">The sequence shown here is derived from an EMBL/GenBank/DDBJ whole genome shotgun (WGS) entry which is preliminary data.</text>
</comment>
<reference evidence="15" key="1">
    <citation type="submission" date="2016-01" db="EMBL/GenBank/DDBJ databases">
        <authorList>
            <person name="Mitreva M."/>
            <person name="Pepin K.H."/>
            <person name="Mihindukulasuriya K.A."/>
            <person name="Fulton R."/>
            <person name="Fronick C."/>
            <person name="O'Laughlin M."/>
            <person name="Miner T."/>
            <person name="Herter B."/>
            <person name="Rosa B.A."/>
            <person name="Cordes M."/>
            <person name="Tomlinson C."/>
            <person name="Wollam A."/>
            <person name="Palsikar V.B."/>
            <person name="Mardis E.R."/>
            <person name="Wilson R.K."/>
        </authorList>
    </citation>
    <scope>NUCLEOTIDE SEQUENCE [LARGE SCALE GENOMIC DNA]</scope>
    <source>
        <strain evidence="15">DNF00729</strain>
    </source>
</reference>
<name>A0A134AGM9_9FIRM</name>
<dbReference type="CDD" id="cd06550">
    <property type="entry name" value="TM_ABC_iron-siderophores_like"/>
    <property type="match status" value="1"/>
</dbReference>
<evidence type="ECO:0000256" key="3">
    <source>
        <dbReference type="ARBA" id="ARBA00018524"/>
    </source>
</evidence>
<evidence type="ECO:0000256" key="12">
    <source>
        <dbReference type="ARBA" id="ARBA00031465"/>
    </source>
</evidence>
<evidence type="ECO:0000256" key="4">
    <source>
        <dbReference type="ARBA" id="ARBA00022448"/>
    </source>
</evidence>
<evidence type="ECO:0000256" key="11">
    <source>
        <dbReference type="ARBA" id="ARBA00031149"/>
    </source>
</evidence>
<dbReference type="PANTHER" id="PTHR30472:SF21">
    <property type="entry name" value="HEME-IRON TRANSPORT SYSTEM PERMEASE PROTEIN ISDF-RELATED"/>
    <property type="match status" value="1"/>
</dbReference>
<dbReference type="GO" id="GO:0005886">
    <property type="term" value="C:plasma membrane"/>
    <property type="evidence" value="ECO:0007669"/>
    <property type="project" value="UniProtKB-SubCell"/>
</dbReference>
<dbReference type="FunFam" id="1.10.3470.10:FF:000001">
    <property type="entry name" value="Vitamin B12 ABC transporter permease BtuC"/>
    <property type="match status" value="1"/>
</dbReference>
<dbReference type="STRING" id="755172.HMPREF1863_00930"/>
<protein>
    <recommendedName>
        <fullName evidence="3">Probable heme-iron transport system permease protein IsdF</fullName>
    </recommendedName>
    <alternativeName>
        <fullName evidence="12">Iron-regulated surface determinant protein F</fullName>
    </alternativeName>
    <alternativeName>
        <fullName evidence="11">Staphylococcal iron-regulated protein G</fullName>
    </alternativeName>
</protein>
<evidence type="ECO:0000256" key="6">
    <source>
        <dbReference type="ARBA" id="ARBA00022692"/>
    </source>
</evidence>
<dbReference type="OrthoDB" id="9792889at2"/>
<dbReference type="AlphaFoldDB" id="A0A134AGM9"/>
<evidence type="ECO:0000313" key="14">
    <source>
        <dbReference type="EMBL" id="KXB66878.1"/>
    </source>
</evidence>
<comment type="similarity">
    <text evidence="2">Belongs to the binding-protein-dependent transport system permease family. FecCD subfamily.</text>
</comment>
<evidence type="ECO:0000256" key="5">
    <source>
        <dbReference type="ARBA" id="ARBA00022475"/>
    </source>
</evidence>
<dbReference type="GO" id="GO:0033214">
    <property type="term" value="P:siderophore-iron import into cell"/>
    <property type="evidence" value="ECO:0007669"/>
    <property type="project" value="TreeGrafter"/>
</dbReference>
<feature type="transmembrane region" description="Helical" evidence="13">
    <location>
        <begin position="16"/>
        <end position="34"/>
    </location>
</feature>
<dbReference type="Pfam" id="PF01032">
    <property type="entry name" value="FecCD"/>
    <property type="match status" value="1"/>
</dbReference>
<feature type="transmembrane region" description="Helical" evidence="13">
    <location>
        <begin position="201"/>
        <end position="220"/>
    </location>
</feature>
<dbReference type="PATRIC" id="fig|755172.3.peg.888"/>
<feature type="transmembrane region" description="Helical" evidence="13">
    <location>
        <begin position="313"/>
        <end position="332"/>
    </location>
</feature>
<dbReference type="SUPFAM" id="SSF81345">
    <property type="entry name" value="ABC transporter involved in vitamin B12 uptake, BtuC"/>
    <property type="match status" value="1"/>
</dbReference>
<dbReference type="EMBL" id="LSDG01000024">
    <property type="protein sequence ID" value="KXB66878.1"/>
    <property type="molecule type" value="Genomic_DNA"/>
</dbReference>
<feature type="transmembrane region" description="Helical" evidence="13">
    <location>
        <begin position="288"/>
        <end position="306"/>
    </location>
</feature>
<feature type="transmembrane region" description="Helical" evidence="13">
    <location>
        <begin position="69"/>
        <end position="86"/>
    </location>
</feature>
<evidence type="ECO:0000256" key="7">
    <source>
        <dbReference type="ARBA" id="ARBA00022989"/>
    </source>
</evidence>
<feature type="transmembrane region" description="Helical" evidence="13">
    <location>
        <begin position="122"/>
        <end position="141"/>
    </location>
</feature>
<evidence type="ECO:0000256" key="1">
    <source>
        <dbReference type="ARBA" id="ARBA00004651"/>
    </source>
</evidence>
<keyword evidence="5" id="KW-1003">Cell membrane</keyword>
<evidence type="ECO:0000256" key="9">
    <source>
        <dbReference type="ARBA" id="ARBA00023136"/>
    </source>
</evidence>
<evidence type="ECO:0000256" key="8">
    <source>
        <dbReference type="ARBA" id="ARBA00023004"/>
    </source>
</evidence>
<feature type="transmembrane region" description="Helical" evidence="13">
    <location>
        <begin position="98"/>
        <end position="116"/>
    </location>
</feature>